<proteinExistence type="predicted"/>
<protein>
    <submittedName>
        <fullName evidence="1">Uncharacterized protein</fullName>
    </submittedName>
</protein>
<reference evidence="1" key="1">
    <citation type="book" date="2014" name="THE 24TH EUROPEAN CONGRESS OF CLINICAL MICROBIOLOGY AND INFECTIOUS DISEASES" publisher="ECCMID 2014" city="Barcelona, Spain">
        <title>Identification of resistance genes in three multidrug-resistant Bacteroides fragilis isolates by whole genome sequencing.</title>
        <editorList>
            <person name="Unknown"/>
            <person name="A."/>
        </editorList>
        <authorList>
            <person name="Sydenham T.V."/>
            <person name="Hasman H."/>
            <person name="Wang M."/>
            <person name="Soki J."/>
            <person name="Nagy E."/>
            <person name="Justesen U.S."/>
        </authorList>
    </citation>
    <scope>NUCLEOTIDE SEQUENCE</scope>
    <source>
        <strain evidence="1">DCMOUH0018B</strain>
    </source>
</reference>
<comment type="caution">
    <text evidence="1">The sequence shown here is derived from an EMBL/GenBank/DDBJ whole genome shotgun (WGS) entry which is preliminary data.</text>
</comment>
<evidence type="ECO:0000313" key="1">
    <source>
        <dbReference type="EMBL" id="KFX75202.1"/>
    </source>
</evidence>
<accession>A0A0I9SAW5</accession>
<name>A0A0I9SAW5_BACFG</name>
<dbReference type="EMBL" id="JMZZ02000104">
    <property type="protein sequence ID" value="KFX75202.1"/>
    <property type="molecule type" value="Genomic_DNA"/>
</dbReference>
<organism evidence="1">
    <name type="scientific">Bacteroides fragilis</name>
    <dbReference type="NCBI Taxonomy" id="817"/>
    <lineage>
        <taxon>Bacteria</taxon>
        <taxon>Pseudomonadati</taxon>
        <taxon>Bacteroidota</taxon>
        <taxon>Bacteroidia</taxon>
        <taxon>Bacteroidales</taxon>
        <taxon>Bacteroidaceae</taxon>
        <taxon>Bacteroides</taxon>
    </lineage>
</organism>
<reference evidence="1" key="2">
    <citation type="submission" date="2014-07" db="EMBL/GenBank/DDBJ databases">
        <title>Genetics and epidemiology of antimicrobial resistance in B. fragilis group.</title>
        <authorList>
            <person name="Sydenham T.V."/>
            <person name="Hasman H."/>
            <person name="Kemp M."/>
            <person name="Justesen U.S."/>
        </authorList>
    </citation>
    <scope>NUCLEOTIDE SEQUENCE [LARGE SCALE GENOMIC DNA]</scope>
    <source>
        <strain evidence="1">DCMOUH0018B</strain>
    </source>
</reference>
<gene>
    <name evidence="1" type="ORF">EE52_0208045</name>
</gene>
<sequence length="129" mass="15378">MPGTGFRWRYYIRSFQHPVTEKRTQQIRYLVAKEYADRSRDRRFERLLHQVKFVDSRRTSLTPARFMEFKIELITEAAFVGTTAICRLTTTATILNDRDSRPYIYYKEGKNNSKYIAESLHNGCKDKQI</sequence>
<dbReference type="AlphaFoldDB" id="A0A0I9SAW5"/>